<sequence length="353" mass="40229">MPCVDATDKNRFLAYGEQLHSRFVVLERIGSGGFGQIFKATDVLRNASVAIKVEDVFGEQSEHDPRRLVIERKVLAEVRGQRHFPLVFASGNSEKGRPFIVMELLGPNLAALRKRLPSQCFSHLTLFRVAQQVVIALEVLHKLQYIHRDIKPTNCCIGASGVARKTIYLIDFSNSFVKMLNRKDQWIAPRTDAGFCGTIRYASARAMRRKECGAVDDLVSWMYAVVEMGTGQLPWKREDKMDTILRMKREIKSDDLCKELPAPMTECLDYLRSLHYDDAVKYDRIQELLRRSLPRGFSYDDPYDWETGGTNRANEVNRMKKPKAKVKKRQAPVEQAKKSGSTLRLATAEDDSV</sequence>
<dbReference type="Pfam" id="PF00069">
    <property type="entry name" value="Pkinase"/>
    <property type="match status" value="1"/>
</dbReference>
<keyword evidence="2 4" id="KW-0547">Nucleotide-binding</keyword>
<feature type="domain" description="Protein kinase" evidence="7">
    <location>
        <begin position="23"/>
        <end position="304"/>
    </location>
</feature>
<dbReference type="InterPro" id="IPR008271">
    <property type="entry name" value="Ser/Thr_kinase_AS"/>
</dbReference>
<keyword evidence="5" id="KW-0418">Kinase</keyword>
<evidence type="ECO:0000256" key="5">
    <source>
        <dbReference type="RuleBase" id="RU000304"/>
    </source>
</evidence>
<dbReference type="SUPFAM" id="SSF56112">
    <property type="entry name" value="Protein kinase-like (PK-like)"/>
    <property type="match status" value="1"/>
</dbReference>
<evidence type="ECO:0000313" key="8">
    <source>
        <dbReference type="EMBL" id="KAK0410198.1"/>
    </source>
</evidence>
<evidence type="ECO:0000313" key="9">
    <source>
        <dbReference type="Proteomes" id="UP001175271"/>
    </source>
</evidence>
<evidence type="ECO:0000256" key="1">
    <source>
        <dbReference type="ARBA" id="ARBA00012513"/>
    </source>
</evidence>
<feature type="region of interest" description="Disordered" evidence="6">
    <location>
        <begin position="310"/>
        <end position="353"/>
    </location>
</feature>
<evidence type="ECO:0000256" key="4">
    <source>
        <dbReference type="PROSITE-ProRule" id="PRU10141"/>
    </source>
</evidence>
<dbReference type="AlphaFoldDB" id="A0AA39HQI5"/>
<name>A0AA39HQI5_9BILA</name>
<proteinExistence type="inferred from homology"/>
<dbReference type="InterPro" id="IPR050235">
    <property type="entry name" value="CK1_Ser-Thr_kinase"/>
</dbReference>
<dbReference type="GO" id="GO:0005524">
    <property type="term" value="F:ATP binding"/>
    <property type="evidence" value="ECO:0007669"/>
    <property type="project" value="UniProtKB-UniRule"/>
</dbReference>
<dbReference type="GO" id="GO:0004674">
    <property type="term" value="F:protein serine/threonine kinase activity"/>
    <property type="evidence" value="ECO:0007669"/>
    <property type="project" value="UniProtKB-KW"/>
</dbReference>
<organism evidence="8 9">
    <name type="scientific">Steinernema hermaphroditum</name>
    <dbReference type="NCBI Taxonomy" id="289476"/>
    <lineage>
        <taxon>Eukaryota</taxon>
        <taxon>Metazoa</taxon>
        <taxon>Ecdysozoa</taxon>
        <taxon>Nematoda</taxon>
        <taxon>Chromadorea</taxon>
        <taxon>Rhabditida</taxon>
        <taxon>Tylenchina</taxon>
        <taxon>Panagrolaimomorpha</taxon>
        <taxon>Strongyloidoidea</taxon>
        <taxon>Steinernematidae</taxon>
        <taxon>Steinernema</taxon>
    </lineage>
</organism>
<keyword evidence="3 4" id="KW-0067">ATP-binding</keyword>
<gene>
    <name evidence="8" type="ORF">QR680_005004</name>
</gene>
<dbReference type="PROSITE" id="PS50011">
    <property type="entry name" value="PROTEIN_KINASE_DOM"/>
    <property type="match status" value="1"/>
</dbReference>
<accession>A0AA39HQI5</accession>
<dbReference type="PANTHER" id="PTHR11909">
    <property type="entry name" value="CASEIN KINASE-RELATED"/>
    <property type="match status" value="1"/>
</dbReference>
<dbReference type="InterPro" id="IPR017441">
    <property type="entry name" value="Protein_kinase_ATP_BS"/>
</dbReference>
<dbReference type="Proteomes" id="UP001175271">
    <property type="component" value="Unassembled WGS sequence"/>
</dbReference>
<dbReference type="PROSITE" id="PS00108">
    <property type="entry name" value="PROTEIN_KINASE_ST"/>
    <property type="match status" value="1"/>
</dbReference>
<dbReference type="EMBL" id="JAUCMV010000003">
    <property type="protein sequence ID" value="KAK0410198.1"/>
    <property type="molecule type" value="Genomic_DNA"/>
</dbReference>
<dbReference type="SMART" id="SM00220">
    <property type="entry name" value="S_TKc"/>
    <property type="match status" value="1"/>
</dbReference>
<evidence type="ECO:0000256" key="6">
    <source>
        <dbReference type="SAM" id="MobiDB-lite"/>
    </source>
</evidence>
<protein>
    <recommendedName>
        <fullName evidence="1">non-specific serine/threonine protein kinase</fullName>
        <ecNumber evidence="1">2.7.11.1</ecNumber>
    </recommendedName>
</protein>
<dbReference type="EC" id="2.7.11.1" evidence="1"/>
<dbReference type="InterPro" id="IPR011009">
    <property type="entry name" value="Kinase-like_dom_sf"/>
</dbReference>
<reference evidence="8" key="1">
    <citation type="submission" date="2023-06" db="EMBL/GenBank/DDBJ databases">
        <title>Genomic analysis of the entomopathogenic nematode Steinernema hermaphroditum.</title>
        <authorList>
            <person name="Schwarz E.M."/>
            <person name="Heppert J.K."/>
            <person name="Baniya A."/>
            <person name="Schwartz H.T."/>
            <person name="Tan C.-H."/>
            <person name="Antoshechkin I."/>
            <person name="Sternberg P.W."/>
            <person name="Goodrich-Blair H."/>
            <person name="Dillman A.R."/>
        </authorList>
    </citation>
    <scope>NUCLEOTIDE SEQUENCE</scope>
    <source>
        <strain evidence="8">PS9179</strain>
        <tissue evidence="8">Whole animal</tissue>
    </source>
</reference>
<evidence type="ECO:0000256" key="3">
    <source>
        <dbReference type="ARBA" id="ARBA00022840"/>
    </source>
</evidence>
<evidence type="ECO:0000256" key="2">
    <source>
        <dbReference type="ARBA" id="ARBA00022741"/>
    </source>
</evidence>
<keyword evidence="5" id="KW-0808">Transferase</keyword>
<feature type="compositionally biased region" description="Basic residues" evidence="6">
    <location>
        <begin position="319"/>
        <end position="330"/>
    </location>
</feature>
<dbReference type="InterPro" id="IPR000719">
    <property type="entry name" value="Prot_kinase_dom"/>
</dbReference>
<feature type="binding site" evidence="4">
    <location>
        <position position="52"/>
    </location>
    <ligand>
        <name>ATP</name>
        <dbReference type="ChEBI" id="CHEBI:30616"/>
    </ligand>
</feature>
<keyword evidence="5" id="KW-0723">Serine/threonine-protein kinase</keyword>
<dbReference type="PROSITE" id="PS00107">
    <property type="entry name" value="PROTEIN_KINASE_ATP"/>
    <property type="match status" value="1"/>
</dbReference>
<comment type="similarity">
    <text evidence="5">Belongs to the protein kinase superfamily.</text>
</comment>
<comment type="caution">
    <text evidence="8">The sequence shown here is derived from an EMBL/GenBank/DDBJ whole genome shotgun (WGS) entry which is preliminary data.</text>
</comment>
<evidence type="ECO:0000259" key="7">
    <source>
        <dbReference type="PROSITE" id="PS50011"/>
    </source>
</evidence>
<keyword evidence="9" id="KW-1185">Reference proteome</keyword>
<dbReference type="Gene3D" id="1.10.510.10">
    <property type="entry name" value="Transferase(Phosphotransferase) domain 1"/>
    <property type="match status" value="1"/>
</dbReference>